<dbReference type="Pfam" id="PF04548">
    <property type="entry name" value="AIG1"/>
    <property type="match status" value="1"/>
</dbReference>
<dbReference type="CDD" id="cd01852">
    <property type="entry name" value="AIG1"/>
    <property type="match status" value="1"/>
</dbReference>
<dbReference type="InterPro" id="IPR045058">
    <property type="entry name" value="GIMA/IAN/Toc"/>
</dbReference>
<dbReference type="PaxDb" id="10029-XP_007618226.1"/>
<dbReference type="SUPFAM" id="SSF52540">
    <property type="entry name" value="P-loop containing nucleoside triphosphate hydrolases"/>
    <property type="match status" value="1"/>
</dbReference>
<feature type="transmembrane region" description="Helical" evidence="4">
    <location>
        <begin position="318"/>
        <end position="340"/>
    </location>
</feature>
<reference evidence="7" key="1">
    <citation type="journal article" date="2011" name="Nat. Biotechnol.">
        <title>The genomic sequence of the Chinese hamster ovary (CHO)-K1 cell line.</title>
        <authorList>
            <person name="Xu X."/>
            <person name="Nagarajan H."/>
            <person name="Lewis N.E."/>
            <person name="Pan S."/>
            <person name="Cai Z."/>
            <person name="Liu X."/>
            <person name="Chen W."/>
            <person name="Xie M."/>
            <person name="Wang W."/>
            <person name="Hammond S."/>
            <person name="Andersen M.R."/>
            <person name="Neff N."/>
            <person name="Passarelli B."/>
            <person name="Koh W."/>
            <person name="Fan H.C."/>
            <person name="Wang J."/>
            <person name="Gui Y."/>
            <person name="Lee K.H."/>
            <person name="Betenbaugh M.J."/>
            <person name="Quake S.R."/>
            <person name="Famili I."/>
            <person name="Palsson B.O."/>
            <person name="Wang J."/>
        </authorList>
    </citation>
    <scope>NUCLEOTIDE SEQUENCE [LARGE SCALE GENOMIC DNA]</scope>
    <source>
        <strain evidence="7">CHO K1 cell line</strain>
    </source>
</reference>
<organism evidence="6 7">
    <name type="scientific">Cricetulus griseus</name>
    <name type="common">Chinese hamster</name>
    <name type="synonym">Cricetulus barabensis griseus</name>
    <dbReference type="NCBI Taxonomy" id="10029"/>
    <lineage>
        <taxon>Eukaryota</taxon>
        <taxon>Metazoa</taxon>
        <taxon>Chordata</taxon>
        <taxon>Craniata</taxon>
        <taxon>Vertebrata</taxon>
        <taxon>Euteleostomi</taxon>
        <taxon>Mammalia</taxon>
        <taxon>Eutheria</taxon>
        <taxon>Euarchontoglires</taxon>
        <taxon>Glires</taxon>
        <taxon>Rodentia</taxon>
        <taxon>Myomorpha</taxon>
        <taxon>Muroidea</taxon>
        <taxon>Cricetidae</taxon>
        <taxon>Cricetinae</taxon>
        <taxon>Cricetulus</taxon>
    </lineage>
</organism>
<keyword evidence="2" id="KW-0547">Nucleotide-binding</keyword>
<proteinExistence type="inferred from homology"/>
<dbReference type="PANTHER" id="PTHR10903:SF69">
    <property type="entry name" value="GTPASE IMAP FAMILY MEMBER 5"/>
    <property type="match status" value="1"/>
</dbReference>
<evidence type="ECO:0000256" key="1">
    <source>
        <dbReference type="ARBA" id="ARBA00008535"/>
    </source>
</evidence>
<dbReference type="InParanoid" id="G3HB78"/>
<dbReference type="eggNOG" id="ENOG502RB0C">
    <property type="taxonomic scope" value="Eukaryota"/>
</dbReference>
<evidence type="ECO:0000256" key="3">
    <source>
        <dbReference type="ARBA" id="ARBA00023134"/>
    </source>
</evidence>
<dbReference type="Proteomes" id="UP000001075">
    <property type="component" value="Unassembled WGS sequence"/>
</dbReference>
<accession>G3HB78</accession>
<dbReference type="PANTHER" id="PTHR10903">
    <property type="entry name" value="GTPASE, IMAP FAMILY MEMBER-RELATED"/>
    <property type="match status" value="1"/>
</dbReference>
<dbReference type="FunFam" id="3.40.50.300:FF:000366">
    <property type="entry name" value="GTPase, IMAP family member 2"/>
    <property type="match status" value="1"/>
</dbReference>
<protein>
    <submittedName>
        <fullName evidence="6">GTPase IMAP family member 5</fullName>
    </submittedName>
</protein>
<evidence type="ECO:0000256" key="4">
    <source>
        <dbReference type="SAM" id="Phobius"/>
    </source>
</evidence>
<dbReference type="FunCoup" id="G3HB78">
    <property type="interactions" value="235"/>
</dbReference>
<keyword evidence="3" id="KW-0342">GTP-binding</keyword>
<evidence type="ECO:0000256" key="2">
    <source>
        <dbReference type="ARBA" id="ARBA00022741"/>
    </source>
</evidence>
<gene>
    <name evidence="6" type="ORF">I79_007699</name>
</gene>
<evidence type="ECO:0000313" key="7">
    <source>
        <dbReference type="Proteomes" id="UP000001075"/>
    </source>
</evidence>
<dbReference type="GO" id="GO:0005525">
    <property type="term" value="F:GTP binding"/>
    <property type="evidence" value="ECO:0007669"/>
    <property type="project" value="UniProtKB-KW"/>
</dbReference>
<dbReference type="STRING" id="10029.G3HB78"/>
<dbReference type="InterPro" id="IPR027417">
    <property type="entry name" value="P-loop_NTPase"/>
</dbReference>
<feature type="domain" description="AIG1-type G" evidence="5">
    <location>
        <begin position="62"/>
        <end position="263"/>
    </location>
</feature>
<dbReference type="AlphaFoldDB" id="G3HB78"/>
<dbReference type="InterPro" id="IPR006703">
    <property type="entry name" value="G_AIG1"/>
</dbReference>
<evidence type="ECO:0000313" key="6">
    <source>
        <dbReference type="EMBL" id="EGV91796.1"/>
    </source>
</evidence>
<keyword evidence="4" id="KW-0472">Membrane</keyword>
<comment type="similarity">
    <text evidence="1">Belongs to the TRAFAC class TrmE-Era-EngA-EngB-Septin-like GTPase superfamily. AIG1/Toc34/Toc159-like paraseptin GTPase family. IAN subfamily.</text>
</comment>
<dbReference type="PROSITE" id="PS51720">
    <property type="entry name" value="G_AIG1"/>
    <property type="match status" value="1"/>
</dbReference>
<name>G3HB78_CRIGR</name>
<keyword evidence="4" id="KW-0812">Transmembrane</keyword>
<sequence>MGMVVQGQYPELPESECLTSSHMDLTLHPFLFWFQKRMEGLQKSTYGTITEGSREACYIANSCWLRILLVGKSGCGKSATGNSILCRQAFESRLRAQSVTRTSKAEMGTWKGRSFLVVDTPPIFESEAQNQDKDIADCYLLCAPGPHVLLLVTQLGRFTAQDTIAVRRVKEIFGAGVMRHMILLFTHKEDLANETLDEFVTHTDNHSLRSLVQECGRRYCAFNNRASGEEQQGQLAELMAQVRALEQECEGSFHSNDLFLHAHVLLSDNTSESQEAYRCYLAKVRQEVARQKRELEEQEGSLGAKMLCRVKMCLGSHIAAATLLIMCGLIFITILVNLCITQEH</sequence>
<dbReference type="EMBL" id="JH000263">
    <property type="protein sequence ID" value="EGV91796.1"/>
    <property type="molecule type" value="Genomic_DNA"/>
</dbReference>
<keyword evidence="4" id="KW-1133">Transmembrane helix</keyword>
<evidence type="ECO:0000259" key="5">
    <source>
        <dbReference type="PROSITE" id="PS51720"/>
    </source>
</evidence>
<dbReference type="Gene3D" id="3.40.50.300">
    <property type="entry name" value="P-loop containing nucleotide triphosphate hydrolases"/>
    <property type="match status" value="1"/>
</dbReference>